<reference evidence="1 2" key="1">
    <citation type="submission" date="2016-04" db="EMBL/GenBank/DDBJ databases">
        <title>ATOL: Assembling a taxonomically balanced genome-scale reconstruction of the evolutionary history of the Enterobacteriaceae.</title>
        <authorList>
            <person name="Plunkett G.III."/>
            <person name="Neeno-Eckwall E.C."/>
            <person name="Glasner J.D."/>
            <person name="Perna N.T."/>
        </authorList>
    </citation>
    <scope>NUCLEOTIDE SEQUENCE [LARGE SCALE GENOMIC DNA]</scope>
    <source>
        <strain evidence="1 2">ATCC 51604</strain>
    </source>
</reference>
<evidence type="ECO:0008006" key="3">
    <source>
        <dbReference type="Google" id="ProtNLM"/>
    </source>
</evidence>
<evidence type="ECO:0000313" key="2">
    <source>
        <dbReference type="Proteomes" id="UP000078504"/>
    </source>
</evidence>
<comment type="caution">
    <text evidence="1">The sequence shown here is derived from an EMBL/GenBank/DDBJ whole genome shotgun (WGS) entry which is preliminary data.</text>
</comment>
<sequence length="259" mass="29789">MGSSRDDFNAQVKKILANRAGHRCSYQPCNQVTIGPDGLNPMGSVNSGEAAHITAAAAGGPRYDPNMTSEERKSISNGIWMCAYHAGLIDNDHHSYSVEQLKNWKEIAEAKQAELQRISQQLTQPQYSDRDIGILKQFTDKLNFNYLWTLENEPFRAVIPEAVIYPLDWIESTVSNPFSSFNDRFLEQIRLELNQKVDNFFRLFKRFCAGLNYIDISQVRREAPGELERYYQYIEDTRDLARDICLTARKLLDVRARLE</sequence>
<protein>
    <recommendedName>
        <fullName evidence="3">HNH endonuclease</fullName>
    </recommendedName>
</protein>
<accession>A0A1B7I6V4</accession>
<dbReference type="AlphaFoldDB" id="A0A1B7I6V4"/>
<evidence type="ECO:0000313" key="1">
    <source>
        <dbReference type="EMBL" id="OAT24206.1"/>
    </source>
</evidence>
<dbReference type="Proteomes" id="UP000078504">
    <property type="component" value="Unassembled WGS sequence"/>
</dbReference>
<dbReference type="PATRIC" id="fig|1354253.4.peg.37"/>
<organism evidence="1 2">
    <name type="scientific">Buttiauxella gaviniae ATCC 51604</name>
    <dbReference type="NCBI Taxonomy" id="1354253"/>
    <lineage>
        <taxon>Bacteria</taxon>
        <taxon>Pseudomonadati</taxon>
        <taxon>Pseudomonadota</taxon>
        <taxon>Gammaproteobacteria</taxon>
        <taxon>Enterobacterales</taxon>
        <taxon>Enterobacteriaceae</taxon>
        <taxon>Buttiauxella</taxon>
    </lineage>
</organism>
<proteinExistence type="predicted"/>
<gene>
    <name evidence="1" type="ORF">M977_00036</name>
</gene>
<name>A0A1B7I6V4_9ENTR</name>
<dbReference type="EMBL" id="LXEP01000001">
    <property type="protein sequence ID" value="OAT24206.1"/>
    <property type="molecule type" value="Genomic_DNA"/>
</dbReference>